<evidence type="ECO:0000313" key="6">
    <source>
        <dbReference type="Proteomes" id="UP001158050"/>
    </source>
</evidence>
<evidence type="ECO:0000256" key="2">
    <source>
        <dbReference type="ARBA" id="ARBA00023136"/>
    </source>
</evidence>
<proteinExistence type="predicted"/>
<dbReference type="Pfam" id="PF14905">
    <property type="entry name" value="OMP_b-brl_3"/>
    <property type="match status" value="1"/>
</dbReference>
<protein>
    <submittedName>
        <fullName evidence="5">Outer membrane receptor proteins, mostly Fe transport</fullName>
    </submittedName>
</protein>
<dbReference type="InterPro" id="IPR036942">
    <property type="entry name" value="Beta-barrel_TonB_sf"/>
</dbReference>
<keyword evidence="3" id="KW-0998">Cell outer membrane</keyword>
<name>A0ABY1R040_9FLAO</name>
<sequence>MKTKTLIAAIFFSGLIYAQETPKKDSAETKSIEAVTLTKQVFKKQSDRFVYDVAASPVAKGNTAFSLLKQTPLVSSTDDKTLKIIGKNNAVIYINGRKTNMDAESLTQFLKNTPAENIQKIEVITLPGSEYQVESSDGIINIVLKKKMTDGLNGNMRMGNSQNYYNSTYAGVSLNYRKDKLGISANINTSENIQEQYYILRNGNDKASNQSEGRVTDPNKNLGGYLNIDYQLNDNSNLALTWNSWANRSYGSTSNLFNTINSKNDAGVALPTKYNYTKNLENARSYNNSLNLNYEWKTDTLGSKLNLNAAYLNYKRFQNADNKTFDSDIFQNLSQYPTIEIKQSTPQVINNFSFLGDYIKKFKNDLTVSVGGNFNKTKTDNDTQSTTTVFDASGNPAELFENGLRIDNPKENPNHFIYDENIYGVYLTLEKKFSDKFSGKIGSRYEITNSVGKSDNTKNESLRNIERNYNNFLPYVSLNYAINDNNNISYAFSSRMRRPSFWELNPVKNILTDVNYTQNNPFVKASSVYTNEFTYMLKNSYFLIINHSFTKNVITQVPLQREIVKDGINYKELRYIRTNFGDKQEMSAMIGMQKSFFKQYLTSNFNIGMQRNVNNGFLNTDPITGDVFPDYVNKIKSNSLLIQTNNTVRLDKNKTWFLGVNYWYVDNQQIELGRLKSLMSLDANIKKVWNDWTFALEIYDILKTNKVVITDYQDNGNFNYINQNQYNQGLNFSITYNFGNKKVQKIRDISSADKDIKNRTR</sequence>
<dbReference type="Gene3D" id="2.40.170.20">
    <property type="entry name" value="TonB-dependent receptor, beta-barrel domain"/>
    <property type="match status" value="1"/>
</dbReference>
<keyword evidence="2" id="KW-0472">Membrane</keyword>
<accession>A0ABY1R040</accession>
<evidence type="ECO:0000256" key="1">
    <source>
        <dbReference type="ARBA" id="ARBA00004442"/>
    </source>
</evidence>
<reference evidence="5 6" key="1">
    <citation type="submission" date="2017-05" db="EMBL/GenBank/DDBJ databases">
        <authorList>
            <person name="Varghese N."/>
            <person name="Submissions S."/>
        </authorList>
    </citation>
    <scope>NUCLEOTIDE SEQUENCE [LARGE SCALE GENOMIC DNA]</scope>
    <source>
        <strain evidence="5 6">DSM 18015</strain>
    </source>
</reference>
<dbReference type="Proteomes" id="UP001158050">
    <property type="component" value="Unassembled WGS sequence"/>
</dbReference>
<dbReference type="SUPFAM" id="SSF56935">
    <property type="entry name" value="Porins"/>
    <property type="match status" value="1"/>
</dbReference>
<evidence type="ECO:0000313" key="5">
    <source>
        <dbReference type="EMBL" id="SMP91156.1"/>
    </source>
</evidence>
<dbReference type="EMBL" id="FXUO01000002">
    <property type="protein sequence ID" value="SMP91156.1"/>
    <property type="molecule type" value="Genomic_DNA"/>
</dbReference>
<dbReference type="PANTHER" id="PTHR40980:SF4">
    <property type="entry name" value="TONB-DEPENDENT RECEPTOR-LIKE BETA-BARREL DOMAIN-CONTAINING PROTEIN"/>
    <property type="match status" value="1"/>
</dbReference>
<keyword evidence="6" id="KW-1185">Reference proteome</keyword>
<gene>
    <name evidence="5" type="ORF">SAMN05421679_102586</name>
</gene>
<dbReference type="InterPro" id="IPR041700">
    <property type="entry name" value="OMP_b-brl_3"/>
</dbReference>
<organism evidence="5 6">
    <name type="scientific">Epilithonimonas pallida</name>
    <dbReference type="NCBI Taxonomy" id="373671"/>
    <lineage>
        <taxon>Bacteria</taxon>
        <taxon>Pseudomonadati</taxon>
        <taxon>Bacteroidota</taxon>
        <taxon>Flavobacteriia</taxon>
        <taxon>Flavobacteriales</taxon>
        <taxon>Weeksellaceae</taxon>
        <taxon>Chryseobacterium group</taxon>
        <taxon>Epilithonimonas</taxon>
    </lineage>
</organism>
<evidence type="ECO:0000256" key="3">
    <source>
        <dbReference type="ARBA" id="ARBA00023237"/>
    </source>
</evidence>
<comment type="caution">
    <text evidence="5">The sequence shown here is derived from an EMBL/GenBank/DDBJ whole genome shotgun (WGS) entry which is preliminary data.</text>
</comment>
<evidence type="ECO:0000259" key="4">
    <source>
        <dbReference type="Pfam" id="PF14905"/>
    </source>
</evidence>
<feature type="domain" description="Outer membrane protein beta-barrel" evidence="4">
    <location>
        <begin position="296"/>
        <end position="736"/>
    </location>
</feature>
<comment type="subcellular location">
    <subcellularLocation>
        <location evidence="1">Cell outer membrane</location>
    </subcellularLocation>
</comment>
<dbReference type="PANTHER" id="PTHR40980">
    <property type="entry name" value="PLUG DOMAIN-CONTAINING PROTEIN"/>
    <property type="match status" value="1"/>
</dbReference>
<keyword evidence="5" id="KW-0675">Receptor</keyword>
<dbReference type="RefSeq" id="WP_283416057.1">
    <property type="nucleotide sequence ID" value="NZ_FXUO01000002.1"/>
</dbReference>